<accession>A0ABQ6GBP7</accession>
<proteinExistence type="inferred from homology"/>
<evidence type="ECO:0000313" key="9">
    <source>
        <dbReference type="Proteomes" id="UP001157114"/>
    </source>
</evidence>
<reference evidence="8 9" key="1">
    <citation type="submission" date="2023-03" db="EMBL/GenBank/DDBJ databases">
        <title>Draft genome sequence of the bacteria which degrade cell wall of Tricholomamatutake.</title>
        <authorList>
            <person name="Konishi Y."/>
            <person name="Fukuta Y."/>
            <person name="Shirasaka N."/>
        </authorList>
    </citation>
    <scope>NUCLEOTIDE SEQUENCE [LARGE SCALE GENOMIC DNA]</scope>
    <source>
        <strain evidence="9">mu1</strain>
    </source>
</reference>
<comment type="similarity">
    <text evidence="2 6">Belongs to the zinc-containing alcohol dehydrogenase family.</text>
</comment>
<dbReference type="EMBL" id="BSSQ01000006">
    <property type="protein sequence ID" value="GLX67465.1"/>
    <property type="molecule type" value="Genomic_DNA"/>
</dbReference>
<dbReference type="SUPFAM" id="SSF51735">
    <property type="entry name" value="NAD(P)-binding Rossmann-fold domains"/>
    <property type="match status" value="1"/>
</dbReference>
<evidence type="ECO:0000256" key="3">
    <source>
        <dbReference type="ARBA" id="ARBA00022723"/>
    </source>
</evidence>
<dbReference type="SMART" id="SM00829">
    <property type="entry name" value="PKS_ER"/>
    <property type="match status" value="1"/>
</dbReference>
<dbReference type="Pfam" id="PF00107">
    <property type="entry name" value="ADH_zinc_N"/>
    <property type="match status" value="1"/>
</dbReference>
<dbReference type="RefSeq" id="WP_284238208.1">
    <property type="nucleotide sequence ID" value="NZ_BSSQ01000006.1"/>
</dbReference>
<keyword evidence="5" id="KW-0560">Oxidoreductase</keyword>
<dbReference type="Pfam" id="PF08240">
    <property type="entry name" value="ADH_N"/>
    <property type="match status" value="1"/>
</dbReference>
<dbReference type="PROSITE" id="PS00059">
    <property type="entry name" value="ADH_ZINC"/>
    <property type="match status" value="1"/>
</dbReference>
<gene>
    <name evidence="8" type="primary">adhB</name>
    <name evidence="8" type="ORF">MU1_18100</name>
</gene>
<keyword evidence="4 6" id="KW-0862">Zinc</keyword>
<protein>
    <submittedName>
        <fullName evidence="8">Butanediol dehydrogenase</fullName>
    </submittedName>
</protein>
<sequence>MKAAVWYGKHDVRIENKEEPVVQPGKIKIKVAWTGICGSDLHAYHGAPGVIQEGTPHPITGEMAPLTLGHEFSGIVHEIGEGVSEFAVGDRVTVEPMIKCGKCEPCKKGYSNLCDYFGFVGLQSNGGFADYVVVDDYMVHKLPDKVTLEEGALMEPAAVAFHAVKSSQMKVGSKVAVFGVGPIGLLTILCAKAAGASQIIAVDVSKERLQKAREIGATTVINGMEENAVQRILAETGGVDVAFEAAGAEVTVNNAIASIAKKGQVVIESIIPHPIKVDILQITAKEANLTATLGYCGVYKEVIAMVASGQLDVKSIITNKIVLDDLIENGFNLLTSDKSQAKIIVSPQ</sequence>
<comment type="cofactor">
    <cofactor evidence="1 6">
        <name>Zn(2+)</name>
        <dbReference type="ChEBI" id="CHEBI:29105"/>
    </cofactor>
</comment>
<evidence type="ECO:0000256" key="1">
    <source>
        <dbReference type="ARBA" id="ARBA00001947"/>
    </source>
</evidence>
<dbReference type="CDD" id="cd08233">
    <property type="entry name" value="butanediol_DH_like"/>
    <property type="match status" value="1"/>
</dbReference>
<evidence type="ECO:0000256" key="5">
    <source>
        <dbReference type="ARBA" id="ARBA00023002"/>
    </source>
</evidence>
<dbReference type="InterPro" id="IPR013149">
    <property type="entry name" value="ADH-like_C"/>
</dbReference>
<dbReference type="Proteomes" id="UP001157114">
    <property type="component" value="Unassembled WGS sequence"/>
</dbReference>
<dbReference type="Gene3D" id="3.40.50.720">
    <property type="entry name" value="NAD(P)-binding Rossmann-like Domain"/>
    <property type="match status" value="1"/>
</dbReference>
<dbReference type="InterPro" id="IPR020843">
    <property type="entry name" value="ER"/>
</dbReference>
<dbReference type="PANTHER" id="PTHR43161">
    <property type="entry name" value="SORBITOL DEHYDROGENASE"/>
    <property type="match status" value="1"/>
</dbReference>
<evidence type="ECO:0000259" key="7">
    <source>
        <dbReference type="SMART" id="SM00829"/>
    </source>
</evidence>
<dbReference type="InterPro" id="IPR036291">
    <property type="entry name" value="NAD(P)-bd_dom_sf"/>
</dbReference>
<evidence type="ECO:0000256" key="4">
    <source>
        <dbReference type="ARBA" id="ARBA00022833"/>
    </source>
</evidence>
<feature type="domain" description="Enoyl reductase (ER)" evidence="7">
    <location>
        <begin position="8"/>
        <end position="345"/>
    </location>
</feature>
<dbReference type="Gene3D" id="3.90.180.10">
    <property type="entry name" value="Medium-chain alcohol dehydrogenases, catalytic domain"/>
    <property type="match status" value="1"/>
</dbReference>
<dbReference type="InterPro" id="IPR002328">
    <property type="entry name" value="ADH_Zn_CS"/>
</dbReference>
<keyword evidence="9" id="KW-1185">Reference proteome</keyword>
<evidence type="ECO:0000256" key="6">
    <source>
        <dbReference type="RuleBase" id="RU361277"/>
    </source>
</evidence>
<name>A0ABQ6GBP7_9BACL</name>
<evidence type="ECO:0000313" key="8">
    <source>
        <dbReference type="EMBL" id="GLX67465.1"/>
    </source>
</evidence>
<dbReference type="InterPro" id="IPR013154">
    <property type="entry name" value="ADH-like_N"/>
</dbReference>
<comment type="caution">
    <text evidence="8">The sequence shown here is derived from an EMBL/GenBank/DDBJ whole genome shotgun (WGS) entry which is preliminary data.</text>
</comment>
<dbReference type="PANTHER" id="PTHR43161:SF23">
    <property type="entry name" value="(R,R)-BUTANEDIOL DEHYDROGENASE-RELATED"/>
    <property type="match status" value="1"/>
</dbReference>
<dbReference type="InterPro" id="IPR011032">
    <property type="entry name" value="GroES-like_sf"/>
</dbReference>
<organism evidence="8 9">
    <name type="scientific">Paenibacillus glycanilyticus</name>
    <dbReference type="NCBI Taxonomy" id="126569"/>
    <lineage>
        <taxon>Bacteria</taxon>
        <taxon>Bacillati</taxon>
        <taxon>Bacillota</taxon>
        <taxon>Bacilli</taxon>
        <taxon>Bacillales</taxon>
        <taxon>Paenibacillaceae</taxon>
        <taxon>Paenibacillus</taxon>
    </lineage>
</organism>
<dbReference type="SUPFAM" id="SSF50129">
    <property type="entry name" value="GroES-like"/>
    <property type="match status" value="1"/>
</dbReference>
<evidence type="ECO:0000256" key="2">
    <source>
        <dbReference type="ARBA" id="ARBA00008072"/>
    </source>
</evidence>
<keyword evidence="3 6" id="KW-0479">Metal-binding</keyword>